<dbReference type="InParanoid" id="A0LTN5"/>
<feature type="domain" description="EamA" evidence="8">
    <location>
        <begin position="165"/>
        <end position="291"/>
    </location>
</feature>
<dbReference type="EMBL" id="CP000481">
    <property type="protein sequence ID" value="ABK52795.1"/>
    <property type="molecule type" value="Genomic_DNA"/>
</dbReference>
<proteinExistence type="inferred from homology"/>
<feature type="transmembrane region" description="Helical" evidence="7">
    <location>
        <begin position="228"/>
        <end position="248"/>
    </location>
</feature>
<dbReference type="HOGENOM" id="CLU_914272_0_0_11"/>
<evidence type="ECO:0000313" key="10">
    <source>
        <dbReference type="Proteomes" id="UP000008221"/>
    </source>
</evidence>
<reference evidence="9 10" key="1">
    <citation type="journal article" date="2009" name="Genome Res.">
        <title>Complete genome of the cellulolytic thermophile Acidothermus cellulolyticus 11B provides insights into its ecophysiological and evolutionary adaptations.</title>
        <authorList>
            <person name="Barabote R.D."/>
            <person name="Xie G."/>
            <person name="Leu D.H."/>
            <person name="Normand P."/>
            <person name="Necsulea A."/>
            <person name="Daubin V."/>
            <person name="Medigue C."/>
            <person name="Adney W.S."/>
            <person name="Xu X.C."/>
            <person name="Lapidus A."/>
            <person name="Parales R.E."/>
            <person name="Detter C."/>
            <person name="Pujic P."/>
            <person name="Bruce D."/>
            <person name="Lavire C."/>
            <person name="Challacombe J.F."/>
            <person name="Brettin T.S."/>
            <person name="Berry A.M."/>
        </authorList>
    </citation>
    <scope>NUCLEOTIDE SEQUENCE [LARGE SCALE GENOMIC DNA]</scope>
    <source>
        <strain evidence="10">ATCC 43068 / DSM 8971 / 11B</strain>
    </source>
</reference>
<dbReference type="SUPFAM" id="SSF103481">
    <property type="entry name" value="Multidrug resistance efflux transporter EmrE"/>
    <property type="match status" value="1"/>
</dbReference>
<feature type="transmembrane region" description="Helical" evidence="7">
    <location>
        <begin position="282"/>
        <end position="300"/>
    </location>
</feature>
<evidence type="ECO:0000256" key="1">
    <source>
        <dbReference type="ARBA" id="ARBA00004651"/>
    </source>
</evidence>
<feature type="transmembrane region" description="Helical" evidence="7">
    <location>
        <begin position="168"/>
        <end position="187"/>
    </location>
</feature>
<feature type="transmembrane region" description="Helical" evidence="7">
    <location>
        <begin position="255"/>
        <end position="276"/>
    </location>
</feature>
<dbReference type="GO" id="GO:0005886">
    <property type="term" value="C:plasma membrane"/>
    <property type="evidence" value="ECO:0007669"/>
    <property type="project" value="UniProtKB-SubCell"/>
</dbReference>
<feature type="transmembrane region" description="Helical" evidence="7">
    <location>
        <begin position="44"/>
        <end position="61"/>
    </location>
</feature>
<evidence type="ECO:0000256" key="3">
    <source>
        <dbReference type="ARBA" id="ARBA00022475"/>
    </source>
</evidence>
<dbReference type="InterPro" id="IPR000620">
    <property type="entry name" value="EamA_dom"/>
</dbReference>
<dbReference type="InterPro" id="IPR037185">
    <property type="entry name" value="EmrE-like"/>
</dbReference>
<dbReference type="InterPro" id="IPR050638">
    <property type="entry name" value="AA-Vitamin_Transporters"/>
</dbReference>
<feature type="transmembrane region" description="Helical" evidence="7">
    <location>
        <begin position="140"/>
        <end position="162"/>
    </location>
</feature>
<comment type="similarity">
    <text evidence="2">Belongs to the EamA transporter family.</text>
</comment>
<feature type="domain" description="EamA" evidence="8">
    <location>
        <begin position="6"/>
        <end position="153"/>
    </location>
</feature>
<name>A0LTN5_ACIC1</name>
<accession>A0LTN5</accession>
<dbReference type="PANTHER" id="PTHR32322">
    <property type="entry name" value="INNER MEMBRANE TRANSPORTER"/>
    <property type="match status" value="1"/>
</dbReference>
<dbReference type="RefSeq" id="WP_011719858.1">
    <property type="nucleotide sequence ID" value="NC_008578.1"/>
</dbReference>
<dbReference type="Pfam" id="PF00892">
    <property type="entry name" value="EamA"/>
    <property type="match status" value="2"/>
</dbReference>
<dbReference type="Proteomes" id="UP000008221">
    <property type="component" value="Chromosome"/>
</dbReference>
<dbReference type="AlphaFoldDB" id="A0LTN5"/>
<evidence type="ECO:0000256" key="6">
    <source>
        <dbReference type="ARBA" id="ARBA00023136"/>
    </source>
</evidence>
<gene>
    <name evidence="9" type="ordered locus">Acel_1022</name>
</gene>
<dbReference type="PANTHER" id="PTHR32322:SF18">
    <property type="entry name" value="S-ADENOSYLMETHIONINE_S-ADENOSYLHOMOCYSTEINE TRANSPORTER"/>
    <property type="match status" value="1"/>
</dbReference>
<keyword evidence="6 7" id="KW-0472">Membrane</keyword>
<feature type="transmembrane region" description="Helical" evidence="7">
    <location>
        <begin position="82"/>
        <end position="101"/>
    </location>
</feature>
<feature type="transmembrane region" description="Helical" evidence="7">
    <location>
        <begin position="113"/>
        <end position="131"/>
    </location>
</feature>
<evidence type="ECO:0000256" key="5">
    <source>
        <dbReference type="ARBA" id="ARBA00022989"/>
    </source>
</evidence>
<dbReference type="OrthoDB" id="4825240at2"/>
<keyword evidence="4 7" id="KW-0812">Transmembrane</keyword>
<feature type="transmembrane region" description="Helical" evidence="7">
    <location>
        <begin position="194"/>
        <end position="213"/>
    </location>
</feature>
<sequence>MTQRITGVVLAFVTAVISGVAVYLNSDAVKHFHDQTVYTTAKNGVAGVLLIGIWAAAGWRTGRASPRTGGVGQSHPVGPRRILAFLALAIVGGSVPFALFFQGLAAAQATQAAFLHKTLIVWVALLAVPLLRERVGWPHLVAILLLLVGQALLAGRAGTVAFGRGEAMILAATLLWSVEVVYVKRLLRRFSSHLLAVVRMAGGTALLVAWLALTGKFHQLIALDAAQWQWVIVTGVLLTGYVATWYAALARAQAVDVTAVLVFGAVITALLSAMFGSGSLKVPALVAITVGCGLIAWAALRYSPNARKPVVTASPSR</sequence>
<keyword evidence="10" id="KW-1185">Reference proteome</keyword>
<keyword evidence="3" id="KW-1003">Cell membrane</keyword>
<evidence type="ECO:0000256" key="7">
    <source>
        <dbReference type="SAM" id="Phobius"/>
    </source>
</evidence>
<evidence type="ECO:0000313" key="9">
    <source>
        <dbReference type="EMBL" id="ABK52795.1"/>
    </source>
</evidence>
<dbReference type="STRING" id="351607.Acel_1022"/>
<protein>
    <recommendedName>
        <fullName evidence="8">EamA domain-containing protein</fullName>
    </recommendedName>
</protein>
<comment type="subcellular location">
    <subcellularLocation>
        <location evidence="1">Cell membrane</location>
        <topology evidence="1">Multi-pass membrane protein</topology>
    </subcellularLocation>
</comment>
<evidence type="ECO:0000259" key="8">
    <source>
        <dbReference type="Pfam" id="PF00892"/>
    </source>
</evidence>
<organism evidence="9 10">
    <name type="scientific">Acidothermus cellulolyticus (strain ATCC 43068 / DSM 8971 / 11B)</name>
    <dbReference type="NCBI Taxonomy" id="351607"/>
    <lineage>
        <taxon>Bacteria</taxon>
        <taxon>Bacillati</taxon>
        <taxon>Actinomycetota</taxon>
        <taxon>Actinomycetes</taxon>
        <taxon>Acidothermales</taxon>
        <taxon>Acidothermaceae</taxon>
        <taxon>Acidothermus</taxon>
    </lineage>
</organism>
<evidence type="ECO:0000256" key="4">
    <source>
        <dbReference type="ARBA" id="ARBA00022692"/>
    </source>
</evidence>
<feature type="transmembrane region" description="Helical" evidence="7">
    <location>
        <begin position="7"/>
        <end position="24"/>
    </location>
</feature>
<keyword evidence="5 7" id="KW-1133">Transmembrane helix</keyword>
<dbReference type="eggNOG" id="COG0697">
    <property type="taxonomic scope" value="Bacteria"/>
</dbReference>
<evidence type="ECO:0000256" key="2">
    <source>
        <dbReference type="ARBA" id="ARBA00007362"/>
    </source>
</evidence>
<dbReference type="KEGG" id="ace:Acel_1022"/>